<dbReference type="OrthoDB" id="205569at2759"/>
<protein>
    <submittedName>
        <fullName evidence="2">Uncharacterized protein</fullName>
    </submittedName>
</protein>
<comment type="caution">
    <text evidence="2">The sequence shown here is derived from an EMBL/GenBank/DDBJ whole genome shotgun (WGS) entry which is preliminary data.</text>
</comment>
<name>A0A835YM42_9STRA</name>
<organism evidence="2 3">
    <name type="scientific">Tribonema minus</name>
    <dbReference type="NCBI Taxonomy" id="303371"/>
    <lineage>
        <taxon>Eukaryota</taxon>
        <taxon>Sar</taxon>
        <taxon>Stramenopiles</taxon>
        <taxon>Ochrophyta</taxon>
        <taxon>PX clade</taxon>
        <taxon>Xanthophyceae</taxon>
        <taxon>Tribonematales</taxon>
        <taxon>Tribonemataceae</taxon>
        <taxon>Tribonema</taxon>
    </lineage>
</organism>
<dbReference type="AlphaFoldDB" id="A0A835YM42"/>
<dbReference type="EMBL" id="JAFCMP010000531">
    <property type="protein sequence ID" value="KAG5176983.1"/>
    <property type="molecule type" value="Genomic_DNA"/>
</dbReference>
<evidence type="ECO:0000313" key="3">
    <source>
        <dbReference type="Proteomes" id="UP000664859"/>
    </source>
</evidence>
<accession>A0A835YM42</accession>
<evidence type="ECO:0000256" key="1">
    <source>
        <dbReference type="SAM" id="MobiDB-lite"/>
    </source>
</evidence>
<keyword evidence="3" id="KW-1185">Reference proteome</keyword>
<proteinExistence type="predicted"/>
<gene>
    <name evidence="2" type="ORF">JKP88DRAFT_227300</name>
</gene>
<feature type="region of interest" description="Disordered" evidence="1">
    <location>
        <begin position="53"/>
        <end position="82"/>
    </location>
</feature>
<evidence type="ECO:0000313" key="2">
    <source>
        <dbReference type="EMBL" id="KAG5176983.1"/>
    </source>
</evidence>
<reference evidence="2" key="1">
    <citation type="submission" date="2021-02" db="EMBL/GenBank/DDBJ databases">
        <title>First Annotated Genome of the Yellow-green Alga Tribonema minus.</title>
        <authorList>
            <person name="Mahan K.M."/>
        </authorList>
    </citation>
    <scope>NUCLEOTIDE SEQUENCE</scope>
    <source>
        <strain evidence="2">UTEX B ZZ1240</strain>
    </source>
</reference>
<feature type="region of interest" description="Disordered" evidence="1">
    <location>
        <begin position="1"/>
        <end position="28"/>
    </location>
</feature>
<sequence length="176" mass="16928">MGPAAGPSMGPAAGPAMGPSAGPAAGPSAYGPSYGAAAAAAAGGGADDMAVGPYPDDGAVGPYPSGDDGTAVGPYPGAQAGLPKASAVSKDLTAMVPAHLRMRRAGAAPVVRKPTRVNVVASVPRPKGATLLAPRGVRKAPVGGGGEVRAEPAKAKMGVADEYAAFMEEMKDLGAI</sequence>
<dbReference type="Proteomes" id="UP000664859">
    <property type="component" value="Unassembled WGS sequence"/>
</dbReference>